<dbReference type="SUPFAM" id="SSF55785">
    <property type="entry name" value="PYP-like sensor domain (PAS domain)"/>
    <property type="match status" value="2"/>
</dbReference>
<evidence type="ECO:0000259" key="11">
    <source>
        <dbReference type="PROSITE" id="PS50109"/>
    </source>
</evidence>
<dbReference type="Proteomes" id="UP000002384">
    <property type="component" value="Chromosome"/>
</dbReference>
<evidence type="ECO:0000256" key="7">
    <source>
        <dbReference type="ARBA" id="ARBA00022840"/>
    </source>
</evidence>
<evidence type="ECO:0000256" key="1">
    <source>
        <dbReference type="ARBA" id="ARBA00000085"/>
    </source>
</evidence>
<dbReference type="PROSITE" id="PS50110">
    <property type="entry name" value="RESPONSE_REGULATORY"/>
    <property type="match status" value="1"/>
</dbReference>
<dbReference type="InterPro" id="IPR005467">
    <property type="entry name" value="His_kinase_dom"/>
</dbReference>
<organism evidence="15 16">
    <name type="scientific">Gloeothece citriformis (strain PCC 7424)</name>
    <name type="common">Cyanothece sp. (strain PCC 7424)</name>
    <dbReference type="NCBI Taxonomy" id="65393"/>
    <lineage>
        <taxon>Bacteria</taxon>
        <taxon>Bacillati</taxon>
        <taxon>Cyanobacteriota</taxon>
        <taxon>Cyanophyceae</taxon>
        <taxon>Oscillatoriophycideae</taxon>
        <taxon>Chroococcales</taxon>
        <taxon>Aphanothecaceae</taxon>
        <taxon>Gloeothece</taxon>
        <taxon>Gloeothece citriformis</taxon>
    </lineage>
</organism>
<evidence type="ECO:0000256" key="4">
    <source>
        <dbReference type="ARBA" id="ARBA00022679"/>
    </source>
</evidence>
<evidence type="ECO:0000259" key="14">
    <source>
        <dbReference type="PROSITE" id="PS50113"/>
    </source>
</evidence>
<dbReference type="InterPro" id="IPR036097">
    <property type="entry name" value="HisK_dim/P_sf"/>
</dbReference>
<keyword evidence="10" id="KW-0175">Coiled coil</keyword>
<dbReference type="NCBIfam" id="TIGR00229">
    <property type="entry name" value="sensory_box"/>
    <property type="match status" value="2"/>
</dbReference>
<dbReference type="InterPro" id="IPR011006">
    <property type="entry name" value="CheY-like_superfamily"/>
</dbReference>
<dbReference type="InterPro" id="IPR000700">
    <property type="entry name" value="PAS-assoc_C"/>
</dbReference>
<feature type="domain" description="PAS" evidence="13">
    <location>
        <begin position="205"/>
        <end position="275"/>
    </location>
</feature>
<dbReference type="SUPFAM" id="SSF52172">
    <property type="entry name" value="CheY-like"/>
    <property type="match status" value="1"/>
</dbReference>
<dbReference type="Pfam" id="PF00512">
    <property type="entry name" value="HisKA"/>
    <property type="match status" value="1"/>
</dbReference>
<dbReference type="Pfam" id="PF13426">
    <property type="entry name" value="PAS_9"/>
    <property type="match status" value="1"/>
</dbReference>
<protein>
    <recommendedName>
        <fullName evidence="2">histidine kinase</fullName>
        <ecNumber evidence="2">2.7.13.3</ecNumber>
    </recommendedName>
</protein>
<dbReference type="SMART" id="SM00091">
    <property type="entry name" value="PAS"/>
    <property type="match status" value="2"/>
</dbReference>
<dbReference type="PROSITE" id="PS50112">
    <property type="entry name" value="PAS"/>
    <property type="match status" value="1"/>
</dbReference>
<dbReference type="EC" id="2.7.13.3" evidence="2"/>
<dbReference type="PROSITE" id="PS50113">
    <property type="entry name" value="PAC"/>
    <property type="match status" value="2"/>
</dbReference>
<feature type="domain" description="Response regulatory" evidence="12">
    <location>
        <begin position="585"/>
        <end position="701"/>
    </location>
</feature>
<dbReference type="InterPro" id="IPR001789">
    <property type="entry name" value="Sig_transdc_resp-reg_receiver"/>
</dbReference>
<reference evidence="16" key="1">
    <citation type="journal article" date="2011" name="MBio">
        <title>Novel metabolic attributes of the genus Cyanothece, comprising a group of unicellular nitrogen-fixing Cyanobacteria.</title>
        <authorList>
            <person name="Bandyopadhyay A."/>
            <person name="Elvitigala T."/>
            <person name="Welsh E."/>
            <person name="Stockel J."/>
            <person name="Liberton M."/>
            <person name="Min H."/>
            <person name="Sherman L.A."/>
            <person name="Pakrasi H.B."/>
        </authorList>
    </citation>
    <scope>NUCLEOTIDE SEQUENCE [LARGE SCALE GENOMIC DNA]</scope>
    <source>
        <strain evidence="16">PCC 7424</strain>
    </source>
</reference>
<dbReference type="InterPro" id="IPR036890">
    <property type="entry name" value="HATPase_C_sf"/>
</dbReference>
<dbReference type="eggNOG" id="COG2204">
    <property type="taxonomic scope" value="Bacteria"/>
</dbReference>
<dbReference type="Gene3D" id="1.10.287.130">
    <property type="match status" value="1"/>
</dbReference>
<dbReference type="PANTHER" id="PTHR43065">
    <property type="entry name" value="SENSOR HISTIDINE KINASE"/>
    <property type="match status" value="1"/>
</dbReference>
<dbReference type="InterPro" id="IPR003661">
    <property type="entry name" value="HisK_dim/P_dom"/>
</dbReference>
<dbReference type="GO" id="GO:0000155">
    <property type="term" value="F:phosphorelay sensor kinase activity"/>
    <property type="evidence" value="ECO:0007669"/>
    <property type="project" value="InterPro"/>
</dbReference>
<evidence type="ECO:0000256" key="10">
    <source>
        <dbReference type="SAM" id="Coils"/>
    </source>
</evidence>
<dbReference type="CDD" id="cd00130">
    <property type="entry name" value="PAS"/>
    <property type="match status" value="2"/>
</dbReference>
<dbReference type="CDD" id="cd00156">
    <property type="entry name" value="REC"/>
    <property type="match status" value="1"/>
</dbReference>
<dbReference type="SMART" id="SM00387">
    <property type="entry name" value="HATPase_c"/>
    <property type="match status" value="1"/>
</dbReference>
<dbReference type="eggNOG" id="COG3852">
    <property type="taxonomic scope" value="Bacteria"/>
</dbReference>
<dbReference type="GO" id="GO:0006355">
    <property type="term" value="P:regulation of DNA-templated transcription"/>
    <property type="evidence" value="ECO:0007669"/>
    <property type="project" value="InterPro"/>
</dbReference>
<dbReference type="GO" id="GO:0005524">
    <property type="term" value="F:ATP binding"/>
    <property type="evidence" value="ECO:0007669"/>
    <property type="project" value="UniProtKB-KW"/>
</dbReference>
<evidence type="ECO:0000256" key="8">
    <source>
        <dbReference type="ARBA" id="ARBA00023012"/>
    </source>
</evidence>
<dbReference type="Pfam" id="PF00072">
    <property type="entry name" value="Response_reg"/>
    <property type="match status" value="1"/>
</dbReference>
<feature type="domain" description="PAC" evidence="14">
    <location>
        <begin position="156"/>
        <end position="208"/>
    </location>
</feature>
<dbReference type="Gene3D" id="3.30.450.20">
    <property type="entry name" value="PAS domain"/>
    <property type="match status" value="2"/>
</dbReference>
<dbReference type="RefSeq" id="WP_012597848.1">
    <property type="nucleotide sequence ID" value="NC_011729.1"/>
</dbReference>
<dbReference type="Pfam" id="PF02518">
    <property type="entry name" value="HATPase_c"/>
    <property type="match status" value="1"/>
</dbReference>
<dbReference type="PROSITE" id="PS50109">
    <property type="entry name" value="HIS_KIN"/>
    <property type="match status" value="1"/>
</dbReference>
<dbReference type="InterPro" id="IPR001610">
    <property type="entry name" value="PAC"/>
</dbReference>
<keyword evidence="16" id="KW-1185">Reference proteome</keyword>
<evidence type="ECO:0000259" key="13">
    <source>
        <dbReference type="PROSITE" id="PS50112"/>
    </source>
</evidence>
<accession>B7KD81</accession>
<keyword evidence="8" id="KW-0902">Two-component regulatory system</keyword>
<gene>
    <name evidence="15" type="ordered locus">PCC7424_0435</name>
</gene>
<evidence type="ECO:0000256" key="3">
    <source>
        <dbReference type="ARBA" id="ARBA00022553"/>
    </source>
</evidence>
<feature type="domain" description="Histidine kinase" evidence="11">
    <location>
        <begin position="342"/>
        <end position="566"/>
    </location>
</feature>
<feature type="domain" description="PAC" evidence="14">
    <location>
        <begin position="277"/>
        <end position="329"/>
    </location>
</feature>
<dbReference type="Pfam" id="PF00989">
    <property type="entry name" value="PAS"/>
    <property type="match status" value="1"/>
</dbReference>
<dbReference type="KEGG" id="cyc:PCC7424_0435"/>
<evidence type="ECO:0000256" key="9">
    <source>
        <dbReference type="PROSITE-ProRule" id="PRU00169"/>
    </source>
</evidence>
<dbReference type="SUPFAM" id="SSF55874">
    <property type="entry name" value="ATPase domain of HSP90 chaperone/DNA topoisomerase II/histidine kinase"/>
    <property type="match status" value="1"/>
</dbReference>
<dbReference type="PANTHER" id="PTHR43065:SF46">
    <property type="entry name" value="C4-DICARBOXYLATE TRANSPORT SENSOR PROTEIN DCTB"/>
    <property type="match status" value="1"/>
</dbReference>
<dbReference type="Gene3D" id="3.40.50.2300">
    <property type="match status" value="1"/>
</dbReference>
<proteinExistence type="predicted"/>
<sequence length="703" mass="79372">MDIKNFEQQIQKAHYRWQNLQKSAEESSEPSTHWQTEIITELSIALEELRVATEELHEQNEQLDIAREEAEEVRQHYQDLFEFAPDGYIVTDEKGVIQEANEVASQLLNVQKKYLFNKPIDIFVARIDQDIFNNHWSKIQKTLNNLGNYQPQKFIKSWEMILQPRHQDPFPVAVSVSVSVNIKGEIIKLRWLLRDLTQQKKTQEQLSEQAALLNVVSDAIIVYNLHDQIVFWNRSAQDLYGWTAQEIEGKNISLILSADSQQKLAQIYQSLFKQGEWKGELNQIKRTGKSIIVDSRWTVVRDEKKNLKSILVVNTDITLAKQLETERLQSQRLEIIGSLASGISHDLNNILTPILGMAQLLPRKLPHADEQIQQMFKIIEINAQRGASLLRQILTFSRGFTPKQDPILVDSLLSDITHLAQETFPKSITIDNFIPPNLWAIRGDTTQIHQVLMNLCLNGRDAMPDGGNLTLTAQNMVIDECYTSMETNAQPGLYVVITVSDTGVGIPEPIKKRIFEPFFSSKELGKGTGLGLSIVMNIVKNHGGFIKVLSEPGKGSQFQVFLPAVNISLSSAKKNIDLPKGNGALILVVDDEANINQTTKHLLNTFGYQVLTANNGIEALALYAQYHDKIEAILMDMIMPSMDGITAIRTLQKINPQVKIIATSGLSSIEESADIFDDNVKAFLHKPYTSQDLLTTLYKVLSN</sequence>
<dbReference type="SMART" id="SM00086">
    <property type="entry name" value="PAC"/>
    <property type="match status" value="2"/>
</dbReference>
<comment type="catalytic activity">
    <reaction evidence="1">
        <text>ATP + protein L-histidine = ADP + protein N-phospho-L-histidine.</text>
        <dbReference type="EC" id="2.7.13.3"/>
    </reaction>
</comment>
<dbReference type="STRING" id="65393.PCC7424_0435"/>
<feature type="coiled-coil region" evidence="10">
    <location>
        <begin position="39"/>
        <end position="80"/>
    </location>
</feature>
<evidence type="ECO:0000256" key="5">
    <source>
        <dbReference type="ARBA" id="ARBA00022741"/>
    </source>
</evidence>
<evidence type="ECO:0000313" key="15">
    <source>
        <dbReference type="EMBL" id="ACK68901.1"/>
    </source>
</evidence>
<dbReference type="InterPro" id="IPR003594">
    <property type="entry name" value="HATPase_dom"/>
</dbReference>
<dbReference type="CDD" id="cd00082">
    <property type="entry name" value="HisKA"/>
    <property type="match status" value="1"/>
</dbReference>
<dbReference type="PRINTS" id="PR00344">
    <property type="entry name" value="BCTRLSENSOR"/>
</dbReference>
<dbReference type="HOGENOM" id="CLU_000445_114_51_3"/>
<dbReference type="InterPro" id="IPR013767">
    <property type="entry name" value="PAS_fold"/>
</dbReference>
<keyword evidence="4" id="KW-0808">Transferase</keyword>
<keyword evidence="5" id="KW-0547">Nucleotide-binding</keyword>
<evidence type="ECO:0000313" key="16">
    <source>
        <dbReference type="Proteomes" id="UP000002384"/>
    </source>
</evidence>
<dbReference type="SUPFAM" id="SSF47384">
    <property type="entry name" value="Homodimeric domain of signal transducing histidine kinase"/>
    <property type="match status" value="1"/>
</dbReference>
<feature type="modified residue" description="4-aspartylphosphate" evidence="9">
    <location>
        <position position="636"/>
    </location>
</feature>
<name>B7KD81_GLOC7</name>
<dbReference type="SMART" id="SM00448">
    <property type="entry name" value="REC"/>
    <property type="match status" value="1"/>
</dbReference>
<dbReference type="InterPro" id="IPR035965">
    <property type="entry name" value="PAS-like_dom_sf"/>
</dbReference>
<dbReference type="AlphaFoldDB" id="B7KD81"/>
<keyword evidence="7" id="KW-0067">ATP-binding</keyword>
<keyword evidence="3 9" id="KW-0597">Phosphoprotein</keyword>
<dbReference type="EMBL" id="CP001291">
    <property type="protein sequence ID" value="ACK68901.1"/>
    <property type="molecule type" value="Genomic_DNA"/>
</dbReference>
<evidence type="ECO:0000256" key="6">
    <source>
        <dbReference type="ARBA" id="ARBA00022777"/>
    </source>
</evidence>
<dbReference type="InterPro" id="IPR004358">
    <property type="entry name" value="Sig_transdc_His_kin-like_C"/>
</dbReference>
<keyword evidence="6 15" id="KW-0418">Kinase</keyword>
<dbReference type="SMART" id="SM00388">
    <property type="entry name" value="HisKA"/>
    <property type="match status" value="1"/>
</dbReference>
<dbReference type="InterPro" id="IPR000014">
    <property type="entry name" value="PAS"/>
</dbReference>
<evidence type="ECO:0000259" key="12">
    <source>
        <dbReference type="PROSITE" id="PS50110"/>
    </source>
</evidence>
<dbReference type="Gene3D" id="3.30.565.10">
    <property type="entry name" value="Histidine kinase-like ATPase, C-terminal domain"/>
    <property type="match status" value="1"/>
</dbReference>
<dbReference type="OrthoDB" id="9788063at2"/>
<evidence type="ECO:0000256" key="2">
    <source>
        <dbReference type="ARBA" id="ARBA00012438"/>
    </source>
</evidence>